<dbReference type="AlphaFoldDB" id="A0A024U4K2"/>
<evidence type="ECO:0000256" key="1">
    <source>
        <dbReference type="ARBA" id="ARBA00005641"/>
    </source>
</evidence>
<dbReference type="InterPro" id="IPR001547">
    <property type="entry name" value="Glyco_hydro_5"/>
</dbReference>
<name>A0A024U4K2_9STRA</name>
<evidence type="ECO:0000313" key="7">
    <source>
        <dbReference type="EMBL" id="ETW00812.1"/>
    </source>
</evidence>
<dbReference type="STRING" id="157072.A0A024U4K2"/>
<dbReference type="GO" id="GO:0008422">
    <property type="term" value="F:beta-glucosidase activity"/>
    <property type="evidence" value="ECO:0007669"/>
    <property type="project" value="TreeGrafter"/>
</dbReference>
<organism evidence="7">
    <name type="scientific">Aphanomyces invadans</name>
    <dbReference type="NCBI Taxonomy" id="157072"/>
    <lineage>
        <taxon>Eukaryota</taxon>
        <taxon>Sar</taxon>
        <taxon>Stramenopiles</taxon>
        <taxon>Oomycota</taxon>
        <taxon>Saprolegniomycetes</taxon>
        <taxon>Saprolegniales</taxon>
        <taxon>Verrucalvaceae</taxon>
        <taxon>Aphanomyces</taxon>
    </lineage>
</organism>
<dbReference type="Pfam" id="PF00150">
    <property type="entry name" value="Cellulase"/>
    <property type="match status" value="1"/>
</dbReference>
<dbReference type="PANTHER" id="PTHR31308:SF5">
    <property type="entry name" value="ERGOSTERYL-BETA-GLUCOSIDASE"/>
    <property type="match status" value="1"/>
</dbReference>
<evidence type="ECO:0008006" key="8">
    <source>
        <dbReference type="Google" id="ProtNLM"/>
    </source>
</evidence>
<dbReference type="InterPro" id="IPR052066">
    <property type="entry name" value="Glycosphingolipid_Hydrolases"/>
</dbReference>
<feature type="domain" description="Glycoside hydrolase family 5 C-terminal" evidence="6">
    <location>
        <begin position="554"/>
        <end position="640"/>
    </location>
</feature>
<proteinExistence type="inferred from homology"/>
<dbReference type="eggNOG" id="ENOG502QPU8">
    <property type="taxonomic scope" value="Eukaryota"/>
</dbReference>
<dbReference type="VEuPathDB" id="FungiDB:H310_07345"/>
<protein>
    <recommendedName>
        <fullName evidence="8">Glycoside hydrolase family 5 domain-containing protein</fullName>
    </recommendedName>
</protein>
<evidence type="ECO:0000259" key="5">
    <source>
        <dbReference type="Pfam" id="PF00150"/>
    </source>
</evidence>
<gene>
    <name evidence="7" type="ORF">H310_07345</name>
</gene>
<dbReference type="GeneID" id="20084395"/>
<dbReference type="EMBL" id="KI913964">
    <property type="protein sequence ID" value="ETW00812.1"/>
    <property type="molecule type" value="Genomic_DNA"/>
</dbReference>
<accession>A0A024U4K2</accession>
<dbReference type="PANTHER" id="PTHR31308">
    <property type="match status" value="1"/>
</dbReference>
<dbReference type="GO" id="GO:1901136">
    <property type="term" value="P:carbohydrate derivative catabolic process"/>
    <property type="evidence" value="ECO:0007669"/>
    <property type="project" value="UniProtKB-ARBA"/>
</dbReference>
<dbReference type="OrthoDB" id="9971853at2759"/>
<evidence type="ECO:0000256" key="3">
    <source>
        <dbReference type="ARBA" id="ARBA00023295"/>
    </source>
</evidence>
<dbReference type="InterPro" id="IPR013780">
    <property type="entry name" value="Glyco_hydro_b"/>
</dbReference>
<keyword evidence="2 4" id="KW-0378">Hydrolase</keyword>
<evidence type="ECO:0000256" key="2">
    <source>
        <dbReference type="ARBA" id="ARBA00022801"/>
    </source>
</evidence>
<feature type="domain" description="Glycoside hydrolase family 5" evidence="5">
    <location>
        <begin position="58"/>
        <end position="125"/>
    </location>
</feature>
<dbReference type="SUPFAM" id="SSF51445">
    <property type="entry name" value="(Trans)glycosidases"/>
    <property type="match status" value="1"/>
</dbReference>
<reference evidence="7" key="1">
    <citation type="submission" date="2013-12" db="EMBL/GenBank/DDBJ databases">
        <title>The Genome Sequence of Aphanomyces invadans NJM9701.</title>
        <authorList>
            <consortium name="The Broad Institute Genomics Platform"/>
            <person name="Russ C."/>
            <person name="Tyler B."/>
            <person name="van West P."/>
            <person name="Dieguez-Uribeondo J."/>
            <person name="Young S.K."/>
            <person name="Zeng Q."/>
            <person name="Gargeya S."/>
            <person name="Fitzgerald M."/>
            <person name="Abouelleil A."/>
            <person name="Alvarado L."/>
            <person name="Chapman S.B."/>
            <person name="Gainer-Dewar J."/>
            <person name="Goldberg J."/>
            <person name="Griggs A."/>
            <person name="Gujja S."/>
            <person name="Hansen M."/>
            <person name="Howarth C."/>
            <person name="Imamovic A."/>
            <person name="Ireland A."/>
            <person name="Larimer J."/>
            <person name="McCowan C."/>
            <person name="Murphy C."/>
            <person name="Pearson M."/>
            <person name="Poon T.W."/>
            <person name="Priest M."/>
            <person name="Roberts A."/>
            <person name="Saif S."/>
            <person name="Shea T."/>
            <person name="Sykes S."/>
            <person name="Wortman J."/>
            <person name="Nusbaum C."/>
            <person name="Birren B."/>
        </authorList>
    </citation>
    <scope>NUCLEOTIDE SEQUENCE [LARGE SCALE GENOMIC DNA]</scope>
    <source>
        <strain evidence="7">NJM9701</strain>
    </source>
</reference>
<dbReference type="GO" id="GO:0000272">
    <property type="term" value="P:polysaccharide catabolic process"/>
    <property type="evidence" value="ECO:0007669"/>
    <property type="project" value="InterPro"/>
</dbReference>
<dbReference type="Gene3D" id="3.20.20.80">
    <property type="entry name" value="Glycosidases"/>
    <property type="match status" value="2"/>
</dbReference>
<sequence length="645" mass="71791">MASSVSFHLELRNGHFVDADGRVVLLRGVNLGGSTKVPSSAPGSTSISFVNRPFPLTEADEHFSRLQRWGFNCIRFLVTWEAIEHAGPGIYDTEYLAYVRAILVVARKYGMYIYIDPHQDAWSRWTGGDGAPLWTLTDLGLNPANFDVTKAALCADSTTDYPKMVWPTNNFKFACATLATLFWAGNLLAPGVLLHGEPVQDVLQRHYINSMVQLAHAVADLDHVMGFGTSLWCSRWTVALLAGSMNEPVTGYIGVADIEQHFTANEFKLGYAPTPFQGMCLANGIDCKVEVWSTGINQYILGRSDRKESVAVNGVRAWKDGVGCIWKELGLYDVDPVSKKPTALRRDYFQNVDFGRDCYVPFATAYAASIRQEMPRAMLFVEMPPMEFMAAPFPTISIPRSVNATHWYDGITLFFRVWLPWFTVNMHTPWPVFGRKRVRVSHVNALSAIKATTTRCMPSDTPTLIGECGIPFNLNDGAAYETGDFQPQVDAMDNTISSLETNVLNYTLWCYTSDNTNQTGDNWNLEDFSLFSRDQAVGSTDRDAGGRAKQGYVRPAAWRVQGVPTKSFFDLESILYTLEFVTNGAAVDAPTVIYVPRTVHFQDGVGVTVSDGTFSIEHLDGYDLVHYCHDPNLPSHSVVIKRNHI</sequence>
<dbReference type="Pfam" id="PF18564">
    <property type="entry name" value="Glyco_hydro_5_C"/>
    <property type="match status" value="1"/>
</dbReference>
<evidence type="ECO:0000256" key="4">
    <source>
        <dbReference type="RuleBase" id="RU361153"/>
    </source>
</evidence>
<dbReference type="InterPro" id="IPR017853">
    <property type="entry name" value="GH"/>
</dbReference>
<dbReference type="RefSeq" id="XP_008870947.1">
    <property type="nucleotide sequence ID" value="XM_008872725.1"/>
</dbReference>
<dbReference type="GO" id="GO:0016042">
    <property type="term" value="P:lipid catabolic process"/>
    <property type="evidence" value="ECO:0007669"/>
    <property type="project" value="UniProtKB-ARBA"/>
</dbReference>
<evidence type="ECO:0000259" key="6">
    <source>
        <dbReference type="Pfam" id="PF18564"/>
    </source>
</evidence>
<comment type="similarity">
    <text evidence="1 4">Belongs to the glycosyl hydrolase 5 (cellulase A) family.</text>
</comment>
<keyword evidence="3 4" id="KW-0326">Glycosidase</keyword>
<dbReference type="InterPro" id="IPR041036">
    <property type="entry name" value="GH5_C"/>
</dbReference>
<dbReference type="Gene3D" id="2.60.40.1180">
    <property type="entry name" value="Golgi alpha-mannosidase II"/>
    <property type="match status" value="1"/>
</dbReference>